<dbReference type="InterPro" id="IPR006638">
    <property type="entry name" value="Elp3/MiaA/NifB-like_rSAM"/>
</dbReference>
<feature type="binding site" evidence="6">
    <location>
        <position position="86"/>
    </location>
    <ligand>
        <name>[4Fe-4S] cluster</name>
        <dbReference type="ChEBI" id="CHEBI:49883"/>
        <note>4Fe-4S-S-AdoMet</note>
    </ligand>
</feature>
<dbReference type="EMBL" id="NMUJ01000009">
    <property type="protein sequence ID" value="OYV03348.1"/>
    <property type="molecule type" value="Genomic_DNA"/>
</dbReference>
<evidence type="ECO:0000256" key="3">
    <source>
        <dbReference type="ARBA" id="ARBA00022723"/>
    </source>
</evidence>
<dbReference type="PROSITE" id="PS51918">
    <property type="entry name" value="RADICAL_SAM"/>
    <property type="match status" value="1"/>
</dbReference>
<evidence type="ECO:0000256" key="6">
    <source>
        <dbReference type="PIRSR" id="PIRSR004869-50"/>
    </source>
</evidence>
<keyword evidence="4 6" id="KW-0408">Iron</keyword>
<sequence length="328" mass="37097">MVTAKYYKQLGDNMVQCKLCPNNCVLKDGELSLCFGRKNEAGTLYVVNYGEVVSMHMDPMEKKPLYHFHPGKYILSVAPNGCNMRCPYCQNWEITHVQAPTHYIAPDELVRIAIANESIGICYTYSEPLVWFEYILDTGKLAHERGLVNVLVTNGMINADPLEELLPYIDAANVDLKSMNPDFYRKVVKGNLDAVKHTIKRMKEAGVHVEVTNLMIPGYNDKDEDIERLVEFVASVGDDTPLHFTRYFPYRGFDAPTTPVSTLKHAYEMAEQRLKYVYIGNVNILEGSNTYCPECGNLLVERYFYSTQVVGVAAGKCTKCGRKVDIVM</sequence>
<protein>
    <submittedName>
        <fullName evidence="8">AmmeMemoRadiSam system radical SAM enzyme</fullName>
    </submittedName>
</protein>
<evidence type="ECO:0000259" key="7">
    <source>
        <dbReference type="PROSITE" id="PS51918"/>
    </source>
</evidence>
<dbReference type="GO" id="GO:0046872">
    <property type="term" value="F:metal ion binding"/>
    <property type="evidence" value="ECO:0007669"/>
    <property type="project" value="UniProtKB-KW"/>
</dbReference>
<dbReference type="AlphaFoldDB" id="A0A257LUJ4"/>
<evidence type="ECO:0000256" key="4">
    <source>
        <dbReference type="ARBA" id="ARBA00023004"/>
    </source>
</evidence>
<dbReference type="GO" id="GO:0051539">
    <property type="term" value="F:4 iron, 4 sulfur cluster binding"/>
    <property type="evidence" value="ECO:0007669"/>
    <property type="project" value="UniProtKB-KW"/>
</dbReference>
<organism evidence="8 9">
    <name type="scientific">candidate division WOR-3 bacterium 4484_18</name>
    <dbReference type="NCBI Taxonomy" id="2020626"/>
    <lineage>
        <taxon>Bacteria</taxon>
        <taxon>Bacteria division WOR-3</taxon>
    </lineage>
</organism>
<feature type="domain" description="Radical SAM core" evidence="7">
    <location>
        <begin position="67"/>
        <end position="281"/>
    </location>
</feature>
<evidence type="ECO:0000313" key="9">
    <source>
        <dbReference type="Proteomes" id="UP000216312"/>
    </source>
</evidence>
<keyword evidence="1" id="KW-0004">4Fe-4S</keyword>
<dbReference type="SFLD" id="SFLDG01101">
    <property type="entry name" value="Uncharacterised_Radical_SAM_Su"/>
    <property type="match status" value="1"/>
</dbReference>
<feature type="binding site" evidence="6">
    <location>
        <position position="82"/>
    </location>
    <ligand>
        <name>[4Fe-4S] cluster</name>
        <dbReference type="ChEBI" id="CHEBI:49883"/>
        <note>4Fe-4S-S-AdoMet</note>
    </ligand>
</feature>
<evidence type="ECO:0000313" key="8">
    <source>
        <dbReference type="EMBL" id="OYV03348.1"/>
    </source>
</evidence>
<reference evidence="9" key="1">
    <citation type="submission" date="2017-07" db="EMBL/GenBank/DDBJ databases">
        <title>Novel pathways for hydrocarbon cycling and metabolic interdependencies in hydrothermal sediment communities.</title>
        <authorList>
            <person name="Dombrowski N."/>
            <person name="Seitz K."/>
            <person name="Teske A."/>
            <person name="Baker B."/>
        </authorList>
    </citation>
    <scope>NUCLEOTIDE SEQUENCE [LARGE SCALE GENOMIC DNA]</scope>
</reference>
<name>A0A257LUJ4_UNCW3</name>
<comment type="cofactor">
    <cofactor evidence="6">
        <name>[4Fe-4S] cluster</name>
        <dbReference type="ChEBI" id="CHEBI:49883"/>
    </cofactor>
    <text evidence="6">Binds 1 [4Fe-4S] cluster. The cluster is coordinated with 3 cysteines and an exchangeable S-adenosyl-L-methionine.</text>
</comment>
<dbReference type="PANTHER" id="PTHR30352">
    <property type="entry name" value="PYRUVATE FORMATE-LYASE-ACTIVATING ENZYME"/>
    <property type="match status" value="1"/>
</dbReference>
<dbReference type="Gene3D" id="3.20.20.70">
    <property type="entry name" value="Aldolase class I"/>
    <property type="match status" value="1"/>
</dbReference>
<keyword evidence="3 6" id="KW-0479">Metal-binding</keyword>
<dbReference type="SUPFAM" id="SSF102114">
    <property type="entry name" value="Radical SAM enzymes"/>
    <property type="match status" value="1"/>
</dbReference>
<dbReference type="InterPro" id="IPR007197">
    <property type="entry name" value="rSAM"/>
</dbReference>
<evidence type="ECO:0000256" key="2">
    <source>
        <dbReference type="ARBA" id="ARBA00022691"/>
    </source>
</evidence>
<keyword evidence="2 6" id="KW-0949">S-adenosyl-L-methionine</keyword>
<comment type="caution">
    <text evidence="8">The sequence shown here is derived from an EMBL/GenBank/DDBJ whole genome shotgun (WGS) entry which is preliminary data.</text>
</comment>
<dbReference type="InterPro" id="IPR013785">
    <property type="entry name" value="Aldolase_TIM"/>
</dbReference>
<keyword evidence="5 6" id="KW-0411">Iron-sulfur</keyword>
<dbReference type="PANTHER" id="PTHR30352:SF5">
    <property type="entry name" value="PYRUVATE FORMATE-LYASE 1-ACTIVATING ENZYME"/>
    <property type="match status" value="1"/>
</dbReference>
<proteinExistence type="predicted"/>
<dbReference type="InterPro" id="IPR016431">
    <property type="entry name" value="Pyrv-formate_lyase-activ_prd"/>
</dbReference>
<dbReference type="SMART" id="SM00729">
    <property type="entry name" value="Elp3"/>
    <property type="match status" value="1"/>
</dbReference>
<dbReference type="GO" id="GO:0003824">
    <property type="term" value="F:catalytic activity"/>
    <property type="evidence" value="ECO:0007669"/>
    <property type="project" value="InterPro"/>
</dbReference>
<dbReference type="InterPro" id="IPR027596">
    <property type="entry name" value="AmmeMemoSam_rS"/>
</dbReference>
<evidence type="ECO:0000256" key="1">
    <source>
        <dbReference type="ARBA" id="ARBA00022485"/>
    </source>
</evidence>
<dbReference type="Pfam" id="PF04055">
    <property type="entry name" value="Radical_SAM"/>
    <property type="match status" value="1"/>
</dbReference>
<dbReference type="InterPro" id="IPR058240">
    <property type="entry name" value="rSAM_sf"/>
</dbReference>
<gene>
    <name evidence="8" type="primary">amrS</name>
    <name evidence="8" type="ORF">CGW93_01425</name>
</gene>
<dbReference type="PIRSF" id="PIRSF004869">
    <property type="entry name" value="PflX_prd"/>
    <property type="match status" value="1"/>
</dbReference>
<dbReference type="Proteomes" id="UP000216312">
    <property type="component" value="Unassembled WGS sequence"/>
</dbReference>
<accession>A0A257LUJ4</accession>
<dbReference type="NCBIfam" id="TIGR04337">
    <property type="entry name" value="AmmeMemoSam_rS"/>
    <property type="match status" value="1"/>
</dbReference>
<dbReference type="CDD" id="cd01335">
    <property type="entry name" value="Radical_SAM"/>
    <property type="match status" value="1"/>
</dbReference>
<dbReference type="SFLD" id="SFLDS00029">
    <property type="entry name" value="Radical_SAM"/>
    <property type="match status" value="1"/>
</dbReference>
<dbReference type="InterPro" id="IPR034457">
    <property type="entry name" value="Organic_radical-activating"/>
</dbReference>
<evidence type="ECO:0000256" key="5">
    <source>
        <dbReference type="ARBA" id="ARBA00023014"/>
    </source>
</evidence>
<feature type="binding site" evidence="6">
    <location>
        <position position="89"/>
    </location>
    <ligand>
        <name>[4Fe-4S] cluster</name>
        <dbReference type="ChEBI" id="CHEBI:49883"/>
        <note>4Fe-4S-S-AdoMet</note>
    </ligand>
</feature>